<feature type="compositionally biased region" description="Polar residues" evidence="1">
    <location>
        <begin position="226"/>
        <end position="235"/>
    </location>
</feature>
<dbReference type="GeneID" id="103082539"/>
<accession>A0A340WKN3</accession>
<evidence type="ECO:0000256" key="1">
    <source>
        <dbReference type="SAM" id="MobiDB-lite"/>
    </source>
</evidence>
<organism evidence="3 4">
    <name type="scientific">Lipotes vexillifer</name>
    <name type="common">Yangtze river dolphin</name>
    <dbReference type="NCBI Taxonomy" id="118797"/>
    <lineage>
        <taxon>Eukaryota</taxon>
        <taxon>Metazoa</taxon>
        <taxon>Chordata</taxon>
        <taxon>Craniata</taxon>
        <taxon>Vertebrata</taxon>
        <taxon>Euteleostomi</taxon>
        <taxon>Mammalia</taxon>
        <taxon>Eutheria</taxon>
        <taxon>Laurasiatheria</taxon>
        <taxon>Artiodactyla</taxon>
        <taxon>Whippomorpha</taxon>
        <taxon>Cetacea</taxon>
        <taxon>Odontoceti</taxon>
        <taxon>Lipotidae</taxon>
        <taxon>Lipotes</taxon>
    </lineage>
</organism>
<feature type="region of interest" description="Disordered" evidence="1">
    <location>
        <begin position="339"/>
        <end position="421"/>
    </location>
</feature>
<feature type="region of interest" description="Disordered" evidence="1">
    <location>
        <begin position="169"/>
        <end position="326"/>
    </location>
</feature>
<dbReference type="RefSeq" id="XP_007447585.1">
    <property type="nucleotide sequence ID" value="XM_007447523.1"/>
</dbReference>
<evidence type="ECO:0000259" key="2">
    <source>
        <dbReference type="Pfam" id="PF15779"/>
    </source>
</evidence>
<feature type="domain" description="Leucine-rich repeat-containing protein 37 N-terminal" evidence="2">
    <location>
        <begin position="82"/>
        <end position="140"/>
    </location>
</feature>
<feature type="domain" description="Leucine-rich repeat-containing protein 37 N-terminal" evidence="2">
    <location>
        <begin position="361"/>
        <end position="420"/>
    </location>
</feature>
<dbReference type="STRING" id="118797.A0A340WKN3"/>
<feature type="domain" description="Leucine-rich repeat-containing protein 37 N-terminal" evidence="2">
    <location>
        <begin position="151"/>
        <end position="177"/>
    </location>
</feature>
<dbReference type="PANTHER" id="PTHR23045">
    <property type="entry name" value="LEUCINE-RICH REPEAT-CONTAINING PROTEIN 37A"/>
    <property type="match status" value="1"/>
</dbReference>
<dbReference type="AlphaFoldDB" id="A0A340WKN3"/>
<dbReference type="KEGG" id="lve:103082539"/>
<reference evidence="4" key="1">
    <citation type="submission" date="2025-08" db="UniProtKB">
        <authorList>
            <consortium name="RefSeq"/>
        </authorList>
    </citation>
    <scope>IDENTIFICATION</scope>
</reference>
<dbReference type="InterPro" id="IPR015753">
    <property type="entry name" value="LRRC37"/>
</dbReference>
<dbReference type="PANTHER" id="PTHR23045:SF20">
    <property type="entry name" value="LEUCINE-RICH REPEAT-CONTAINING PROTEIN 37 N-TERMINAL DOMAIN-CONTAINING PROTEIN"/>
    <property type="match status" value="1"/>
</dbReference>
<evidence type="ECO:0000313" key="3">
    <source>
        <dbReference type="Proteomes" id="UP000265300"/>
    </source>
</evidence>
<dbReference type="Pfam" id="PF15779">
    <property type="entry name" value="LRRC37"/>
    <property type="match status" value="4"/>
</dbReference>
<dbReference type="InParanoid" id="A0A340WKN3"/>
<gene>
    <name evidence="4" type="primary">LOC103082539</name>
</gene>
<feature type="compositionally biased region" description="Polar residues" evidence="1">
    <location>
        <begin position="315"/>
        <end position="326"/>
    </location>
</feature>
<name>A0A340WKN3_LIPVE</name>
<evidence type="ECO:0000313" key="4">
    <source>
        <dbReference type="RefSeq" id="XP_007447585.1"/>
    </source>
</evidence>
<feature type="compositionally biased region" description="Low complexity" evidence="1">
    <location>
        <begin position="200"/>
        <end position="209"/>
    </location>
</feature>
<dbReference type="InterPro" id="IPR032754">
    <property type="entry name" value="LRRC37_N"/>
</dbReference>
<feature type="region of interest" description="Disordered" evidence="1">
    <location>
        <begin position="1"/>
        <end position="87"/>
    </location>
</feature>
<protein>
    <submittedName>
        <fullName evidence="4">Leucine-rich repeat-containing protein 37A3-like</fullName>
    </submittedName>
</protein>
<feature type="compositionally biased region" description="Low complexity" evidence="1">
    <location>
        <begin position="300"/>
        <end position="314"/>
    </location>
</feature>
<keyword evidence="3" id="KW-1185">Reference proteome</keyword>
<proteinExistence type="predicted"/>
<sequence length="421" mass="46247">MDTFYLEESIPRDCFGIPGVPPEPPEEAEISPSQQEAQAHHPELNEEAEAQAQHPEPTEEVEPLPFHQEAPSQPSEVPEVLETSSPQEALAQPLETLKEVVVQPVAHHRVNETQQSNLYNVTVKPLDLALTITPQVTKEVACLPGVQRYIHSNLLSVTLQPLNLELTNTPESTTEAEIEPSATLQEQQAQPPEPSSGEVEPTPTQQEQPAQPPEHHEMTVSPPSHPQAQHPNLSSVAVKPADVELTITKEPTPEVGPSPNKHKPSAQPSVPLINAEFSTTQHEVPKLPSQPPEEVEPLSVQQEAPAQPQEAVQQGAPTQPTYPEVTYSNPEKVQAQHPTFTEVTIQPLDLKLTIRPEPTKEEEPSPTIQENLTQPPEPPKEVFLAQPPVYQNPIVPTPDQDHTELPTSPSVTVQPLDMELH</sequence>
<feature type="compositionally biased region" description="Basic and acidic residues" evidence="1">
    <location>
        <begin position="352"/>
        <end position="363"/>
    </location>
</feature>
<dbReference type="Proteomes" id="UP000265300">
    <property type="component" value="Unplaced"/>
</dbReference>
<feature type="domain" description="Leucine-rich repeat-containing protein 37 N-terminal" evidence="2">
    <location>
        <begin position="198"/>
        <end position="259"/>
    </location>
</feature>
<dbReference type="OrthoDB" id="9717582at2759"/>